<reference evidence="2 3" key="1">
    <citation type="submission" date="2016-01" db="EMBL/GenBank/DDBJ databases">
        <title>Complete genome sequence of strain Lentibacillus amyloliquefaciens LAM0015T isolated from saline sediment.</title>
        <authorList>
            <person name="Wang J.-L."/>
            <person name="He M.-X."/>
        </authorList>
    </citation>
    <scope>NUCLEOTIDE SEQUENCE [LARGE SCALE GENOMIC DNA]</scope>
    <source>
        <strain evidence="2 3">LAM0015</strain>
    </source>
</reference>
<protein>
    <submittedName>
        <fullName evidence="2">Uncharacterized protein</fullName>
    </submittedName>
</protein>
<dbReference type="Proteomes" id="UP000050331">
    <property type="component" value="Chromosome"/>
</dbReference>
<accession>A0A0U4G5B0</accession>
<keyword evidence="3" id="KW-1185">Reference proteome</keyword>
<dbReference type="OrthoDB" id="2874579at2"/>
<feature type="chain" id="PRO_5039374266" evidence="1">
    <location>
        <begin position="22"/>
        <end position="258"/>
    </location>
</feature>
<sequence>MKKFLLILFTLSIVLVGCGIAESVEPNEEKTNSISESILTYDNISPYINDEIEFINEGSVRYEGYDLYDYTISLQASNRFNELTKDEKYYKMVDIVKKIMDDYYNGDLDCDVEKTGCSIENIEVISGEDTYKIDYEEWESDHNYTININSGEEYKPKAEQDKVSASVDKYFEEKDNQDTETTIDSKNGNDWINLTDNQKFHAVSNAFYNLDNQGYTITETEYYYISALDEFYSDSTTRSTSVNEALASVGTMSGTIYK</sequence>
<dbReference type="PROSITE" id="PS51257">
    <property type="entry name" value="PROKAR_LIPOPROTEIN"/>
    <property type="match status" value="1"/>
</dbReference>
<dbReference type="AlphaFoldDB" id="A0A0U4G5B0"/>
<evidence type="ECO:0000313" key="2">
    <source>
        <dbReference type="EMBL" id="ALX47866.1"/>
    </source>
</evidence>
<dbReference type="EMBL" id="CP013862">
    <property type="protein sequence ID" value="ALX47866.1"/>
    <property type="molecule type" value="Genomic_DNA"/>
</dbReference>
<dbReference type="STRING" id="1472767.AOX59_04160"/>
<dbReference type="KEGG" id="lao:AOX59_04160"/>
<dbReference type="RefSeq" id="WP_068442250.1">
    <property type="nucleotide sequence ID" value="NZ_CP013862.1"/>
</dbReference>
<evidence type="ECO:0000313" key="3">
    <source>
        <dbReference type="Proteomes" id="UP000050331"/>
    </source>
</evidence>
<keyword evidence="1" id="KW-0732">Signal</keyword>
<feature type="signal peptide" evidence="1">
    <location>
        <begin position="1"/>
        <end position="21"/>
    </location>
</feature>
<evidence type="ECO:0000256" key="1">
    <source>
        <dbReference type="SAM" id="SignalP"/>
    </source>
</evidence>
<organism evidence="2 3">
    <name type="scientific">Lentibacillus amyloliquefaciens</name>
    <dbReference type="NCBI Taxonomy" id="1472767"/>
    <lineage>
        <taxon>Bacteria</taxon>
        <taxon>Bacillati</taxon>
        <taxon>Bacillota</taxon>
        <taxon>Bacilli</taxon>
        <taxon>Bacillales</taxon>
        <taxon>Bacillaceae</taxon>
        <taxon>Lentibacillus</taxon>
    </lineage>
</organism>
<gene>
    <name evidence="2" type="ORF">AOX59_04160</name>
</gene>
<proteinExistence type="predicted"/>
<name>A0A0U4G5B0_9BACI</name>